<organism evidence="3 4">
    <name type="scientific">Roridomyces roridus</name>
    <dbReference type="NCBI Taxonomy" id="1738132"/>
    <lineage>
        <taxon>Eukaryota</taxon>
        <taxon>Fungi</taxon>
        <taxon>Dikarya</taxon>
        <taxon>Basidiomycota</taxon>
        <taxon>Agaricomycotina</taxon>
        <taxon>Agaricomycetes</taxon>
        <taxon>Agaricomycetidae</taxon>
        <taxon>Agaricales</taxon>
        <taxon>Marasmiineae</taxon>
        <taxon>Mycenaceae</taxon>
        <taxon>Roridomyces</taxon>
    </lineage>
</organism>
<evidence type="ECO:0000256" key="1">
    <source>
        <dbReference type="SAM" id="MobiDB-lite"/>
    </source>
</evidence>
<feature type="region of interest" description="Disordered" evidence="1">
    <location>
        <begin position="180"/>
        <end position="199"/>
    </location>
</feature>
<dbReference type="Gene3D" id="3.40.630.30">
    <property type="match status" value="1"/>
</dbReference>
<dbReference type="EMBL" id="JARKIF010000012">
    <property type="protein sequence ID" value="KAJ7625910.1"/>
    <property type="molecule type" value="Genomic_DNA"/>
</dbReference>
<dbReference type="InterPro" id="IPR051908">
    <property type="entry name" value="Ribosomal_N-acetyltransferase"/>
</dbReference>
<dbReference type="GO" id="GO:0008999">
    <property type="term" value="F:protein-N-terminal-alanine acetyltransferase activity"/>
    <property type="evidence" value="ECO:0007669"/>
    <property type="project" value="TreeGrafter"/>
</dbReference>
<sequence>MVEPCTNFCFPVPDKLEGALVKLIPFVASSHAEAFCANSDDALFSFLSWGAFTSTDDVISTVLEGGMNNNPSIALFAVIDKATDSLAGTIGMLDTSPVHLCAEIGFVITFQKFQRTYVTTDAIGLLLHWMLDTPEQGGLGLRRASWRTNACNEKSVRAAQRMGFQMEGLRRWSRVLPEWKTEADGGKSERPREGDPKPNCLGADSVVLGLCWDDWEGGVREQVDKAMNRV</sequence>
<keyword evidence="4" id="KW-1185">Reference proteome</keyword>
<protein>
    <submittedName>
        <fullName evidence="3">Acyl-CoA N-acyltransferase</fullName>
    </submittedName>
</protein>
<reference evidence="3" key="1">
    <citation type="submission" date="2023-03" db="EMBL/GenBank/DDBJ databases">
        <title>Massive genome expansion in bonnet fungi (Mycena s.s.) driven by repeated elements and novel gene families across ecological guilds.</title>
        <authorList>
            <consortium name="Lawrence Berkeley National Laboratory"/>
            <person name="Harder C.B."/>
            <person name="Miyauchi S."/>
            <person name="Viragh M."/>
            <person name="Kuo A."/>
            <person name="Thoen E."/>
            <person name="Andreopoulos B."/>
            <person name="Lu D."/>
            <person name="Skrede I."/>
            <person name="Drula E."/>
            <person name="Henrissat B."/>
            <person name="Morin E."/>
            <person name="Kohler A."/>
            <person name="Barry K."/>
            <person name="LaButti K."/>
            <person name="Morin E."/>
            <person name="Salamov A."/>
            <person name="Lipzen A."/>
            <person name="Mereny Z."/>
            <person name="Hegedus B."/>
            <person name="Baldrian P."/>
            <person name="Stursova M."/>
            <person name="Weitz H."/>
            <person name="Taylor A."/>
            <person name="Grigoriev I.V."/>
            <person name="Nagy L.G."/>
            <person name="Martin F."/>
            <person name="Kauserud H."/>
        </authorList>
    </citation>
    <scope>NUCLEOTIDE SEQUENCE</scope>
    <source>
        <strain evidence="3">9284</strain>
    </source>
</reference>
<evidence type="ECO:0000313" key="3">
    <source>
        <dbReference type="EMBL" id="KAJ7625910.1"/>
    </source>
</evidence>
<evidence type="ECO:0000259" key="2">
    <source>
        <dbReference type="Pfam" id="PF13302"/>
    </source>
</evidence>
<dbReference type="GO" id="GO:1990189">
    <property type="term" value="F:protein N-terminal-serine acetyltransferase activity"/>
    <property type="evidence" value="ECO:0007669"/>
    <property type="project" value="TreeGrafter"/>
</dbReference>
<dbReference type="InterPro" id="IPR016181">
    <property type="entry name" value="Acyl_CoA_acyltransferase"/>
</dbReference>
<dbReference type="Proteomes" id="UP001221142">
    <property type="component" value="Unassembled WGS sequence"/>
</dbReference>
<feature type="domain" description="N-acetyltransferase" evidence="2">
    <location>
        <begin position="23"/>
        <end position="165"/>
    </location>
</feature>
<accession>A0AAD7BNC2</accession>
<dbReference type="PANTHER" id="PTHR43441:SF5">
    <property type="entry name" value="FAMILY ACETYLTRANSFERASE, PUTATIVE-RELATED"/>
    <property type="match status" value="1"/>
</dbReference>
<dbReference type="InterPro" id="IPR000182">
    <property type="entry name" value="GNAT_dom"/>
</dbReference>
<dbReference type="SUPFAM" id="SSF55729">
    <property type="entry name" value="Acyl-CoA N-acyltransferases (Nat)"/>
    <property type="match status" value="1"/>
</dbReference>
<gene>
    <name evidence="3" type="ORF">FB45DRAFT_796127</name>
</gene>
<proteinExistence type="predicted"/>
<name>A0AAD7BNC2_9AGAR</name>
<dbReference type="Pfam" id="PF13302">
    <property type="entry name" value="Acetyltransf_3"/>
    <property type="match status" value="1"/>
</dbReference>
<dbReference type="AlphaFoldDB" id="A0AAD7BNC2"/>
<comment type="caution">
    <text evidence="3">The sequence shown here is derived from an EMBL/GenBank/DDBJ whole genome shotgun (WGS) entry which is preliminary data.</text>
</comment>
<dbReference type="PANTHER" id="PTHR43441">
    <property type="entry name" value="RIBOSOMAL-PROTEIN-SERINE ACETYLTRANSFERASE"/>
    <property type="match status" value="1"/>
</dbReference>
<feature type="compositionally biased region" description="Basic and acidic residues" evidence="1">
    <location>
        <begin position="180"/>
        <end position="196"/>
    </location>
</feature>
<evidence type="ECO:0000313" key="4">
    <source>
        <dbReference type="Proteomes" id="UP001221142"/>
    </source>
</evidence>